<dbReference type="Proteomes" id="UP001159427">
    <property type="component" value="Unassembled WGS sequence"/>
</dbReference>
<protein>
    <submittedName>
        <fullName evidence="4">Uncharacterized protein</fullName>
    </submittedName>
</protein>
<comment type="caution">
    <text evidence="4">The sequence shown here is derived from an EMBL/GenBank/DDBJ whole genome shotgun (WGS) entry which is preliminary data.</text>
</comment>
<evidence type="ECO:0000256" key="2">
    <source>
        <dbReference type="SAM" id="Phobius"/>
    </source>
</evidence>
<feature type="signal peptide" evidence="3">
    <location>
        <begin position="1"/>
        <end position="25"/>
    </location>
</feature>
<evidence type="ECO:0000256" key="3">
    <source>
        <dbReference type="SAM" id="SignalP"/>
    </source>
</evidence>
<dbReference type="Gene3D" id="2.70.130.10">
    <property type="entry name" value="Mannose-6-phosphate receptor binding domain"/>
    <property type="match status" value="1"/>
</dbReference>
<name>A0ABN8S4M2_9CNID</name>
<evidence type="ECO:0000313" key="4">
    <source>
        <dbReference type="EMBL" id="CAH3185112.1"/>
    </source>
</evidence>
<evidence type="ECO:0000256" key="1">
    <source>
        <dbReference type="SAM" id="MobiDB-lite"/>
    </source>
</evidence>
<feature type="compositionally biased region" description="Basic and acidic residues" evidence="1">
    <location>
        <begin position="228"/>
        <end position="237"/>
    </location>
</feature>
<feature type="compositionally biased region" description="Basic and acidic residues" evidence="1">
    <location>
        <begin position="281"/>
        <end position="297"/>
    </location>
</feature>
<feature type="chain" id="PRO_5045830233" evidence="3">
    <location>
        <begin position="26"/>
        <end position="297"/>
    </location>
</feature>
<dbReference type="PANTHER" id="PTHR15071">
    <property type="entry name" value="MANNOSE-6-PHOSPHATE RECEPTOR FAMILY MEMBER"/>
    <property type="match status" value="1"/>
</dbReference>
<dbReference type="InterPro" id="IPR009011">
    <property type="entry name" value="Man6P_isomerase_rcpt-bd_dom_sf"/>
</dbReference>
<dbReference type="SUPFAM" id="SSF50911">
    <property type="entry name" value="Mannose 6-phosphate receptor domain"/>
    <property type="match status" value="1"/>
</dbReference>
<keyword evidence="2" id="KW-0472">Membrane</keyword>
<feature type="region of interest" description="Disordered" evidence="1">
    <location>
        <begin position="266"/>
        <end position="297"/>
    </location>
</feature>
<feature type="transmembrane region" description="Helical" evidence="2">
    <location>
        <begin position="199"/>
        <end position="220"/>
    </location>
</feature>
<organism evidence="4 5">
    <name type="scientific">Porites evermanni</name>
    <dbReference type="NCBI Taxonomy" id="104178"/>
    <lineage>
        <taxon>Eukaryota</taxon>
        <taxon>Metazoa</taxon>
        <taxon>Cnidaria</taxon>
        <taxon>Anthozoa</taxon>
        <taxon>Hexacorallia</taxon>
        <taxon>Scleractinia</taxon>
        <taxon>Fungiina</taxon>
        <taxon>Poritidae</taxon>
        <taxon>Porites</taxon>
    </lineage>
</organism>
<reference evidence="4 5" key="1">
    <citation type="submission" date="2022-05" db="EMBL/GenBank/DDBJ databases">
        <authorList>
            <consortium name="Genoscope - CEA"/>
            <person name="William W."/>
        </authorList>
    </citation>
    <scope>NUCLEOTIDE SEQUENCE [LARGE SCALE GENOMIC DNA]</scope>
</reference>
<feature type="region of interest" description="Disordered" evidence="1">
    <location>
        <begin position="228"/>
        <end position="252"/>
    </location>
</feature>
<sequence length="297" mass="33063">MCGRIKQCMYLALMCLFVVYRETRGTNGTCVCYDNNGGVYNLQPLQRTDGNPRFTKEGRGKMSGYEYAYNPCTSFVINAPLPHPNDCLDDVAICCWPQNGASFTKIGDQSTAHCGEPTRMQLIYKTKGYPGEEWHYKVTLICNRTKETPSFEQDPDDSFQFYLTHKCACPNACPLDPTTTTAASTSASQDDGKALWEPLSIAVGSVIFVILVIFAIFCLVTTPQNRNDHGERRHLFNDQDSGIDESRNSFPDSNLGKRIANLLNDSPPVSKISSSNNDIKMPPKDILKKTERSNVAV</sequence>
<evidence type="ECO:0000313" key="5">
    <source>
        <dbReference type="Proteomes" id="UP001159427"/>
    </source>
</evidence>
<keyword evidence="3" id="KW-0732">Signal</keyword>
<dbReference type="PANTHER" id="PTHR15071:SF0">
    <property type="entry name" value="MANNOSE 6-PHOSPHATE RECEPTOR-LIKE PROTEIN 1"/>
    <property type="match status" value="1"/>
</dbReference>
<keyword evidence="2" id="KW-0812">Transmembrane</keyword>
<keyword evidence="2" id="KW-1133">Transmembrane helix</keyword>
<keyword evidence="5" id="KW-1185">Reference proteome</keyword>
<gene>
    <name evidence="4" type="ORF">PEVE_00015911</name>
</gene>
<proteinExistence type="predicted"/>
<dbReference type="EMBL" id="CALNXI010002235">
    <property type="protein sequence ID" value="CAH3185112.1"/>
    <property type="molecule type" value="Genomic_DNA"/>
</dbReference>
<accession>A0ABN8S4M2</accession>